<evidence type="ECO:0000313" key="5">
    <source>
        <dbReference type="EMBL" id="EWC44583.1"/>
    </source>
</evidence>
<dbReference type="PROSITE" id="PS50089">
    <property type="entry name" value="ZF_RING_2"/>
    <property type="match status" value="1"/>
</dbReference>
<dbReference type="GO" id="GO:0008270">
    <property type="term" value="F:zinc ion binding"/>
    <property type="evidence" value="ECO:0007669"/>
    <property type="project" value="UniProtKB-KW"/>
</dbReference>
<dbReference type="Pfam" id="PF04434">
    <property type="entry name" value="SWIM"/>
    <property type="match status" value="1"/>
</dbReference>
<dbReference type="AlphaFoldDB" id="W7HXE6"/>
<evidence type="ECO:0000256" key="1">
    <source>
        <dbReference type="PROSITE-ProRule" id="PRU00175"/>
    </source>
</evidence>
<keyword evidence="1" id="KW-0479">Metal-binding</keyword>
<dbReference type="PANTHER" id="PTHR21540">
    <property type="entry name" value="RING FINGER AND SWIM DOMAIN-CONTAINING PROTEIN 2"/>
    <property type="match status" value="1"/>
</dbReference>
<evidence type="ECO:0000256" key="2">
    <source>
        <dbReference type="SAM" id="MobiDB-lite"/>
    </source>
</evidence>
<dbReference type="HOGENOM" id="CLU_037984_2_0_1"/>
<dbReference type="PANTHER" id="PTHR21540:SF0">
    <property type="entry name" value="PHD FAMILY PROTEIN"/>
    <property type="match status" value="1"/>
</dbReference>
<name>W7HXE6_9PEZI</name>
<accession>W7HXE6</accession>
<gene>
    <name evidence="5" type="ORF">DRE_06664</name>
</gene>
<keyword evidence="6" id="KW-1185">Reference proteome</keyword>
<feature type="region of interest" description="Disordered" evidence="2">
    <location>
        <begin position="1"/>
        <end position="96"/>
    </location>
</feature>
<keyword evidence="1" id="KW-0862">Zinc</keyword>
<organism evidence="5 6">
    <name type="scientific">Drechslerella stenobrocha 248</name>
    <dbReference type="NCBI Taxonomy" id="1043628"/>
    <lineage>
        <taxon>Eukaryota</taxon>
        <taxon>Fungi</taxon>
        <taxon>Dikarya</taxon>
        <taxon>Ascomycota</taxon>
        <taxon>Pezizomycotina</taxon>
        <taxon>Orbiliomycetes</taxon>
        <taxon>Orbiliales</taxon>
        <taxon>Orbiliaceae</taxon>
        <taxon>Drechslerella</taxon>
    </lineage>
</organism>
<feature type="domain" description="RING-type" evidence="3">
    <location>
        <begin position="219"/>
        <end position="267"/>
    </location>
</feature>
<evidence type="ECO:0000259" key="3">
    <source>
        <dbReference type="PROSITE" id="PS50089"/>
    </source>
</evidence>
<dbReference type="Gene3D" id="3.30.40.10">
    <property type="entry name" value="Zinc/RING finger domain, C3HC4 (zinc finger)"/>
    <property type="match status" value="1"/>
</dbReference>
<dbReference type="InterPro" id="IPR039903">
    <property type="entry name" value="Zswim2"/>
</dbReference>
<feature type="compositionally biased region" description="Basic residues" evidence="2">
    <location>
        <begin position="50"/>
        <end position="60"/>
    </location>
</feature>
<proteinExistence type="predicted"/>
<dbReference type="CDD" id="cd16494">
    <property type="entry name" value="RING-CH-C4HC3_ZSWM2"/>
    <property type="match status" value="1"/>
</dbReference>
<dbReference type="GO" id="GO:0061630">
    <property type="term" value="F:ubiquitin protein ligase activity"/>
    <property type="evidence" value="ECO:0007669"/>
    <property type="project" value="InterPro"/>
</dbReference>
<reference evidence="5 6" key="1">
    <citation type="submission" date="2013-05" db="EMBL/GenBank/DDBJ databases">
        <title>Drechslerella stenobrocha genome reveals carnivorous origination and mechanical trapping mechanism of predatory fungi.</title>
        <authorList>
            <person name="Liu X."/>
            <person name="Zhang W."/>
            <person name="Liu K."/>
        </authorList>
    </citation>
    <scope>NUCLEOTIDE SEQUENCE [LARGE SCALE GENOMIC DNA]</scope>
    <source>
        <strain evidence="5 6">248</strain>
    </source>
</reference>
<dbReference type="OrthoDB" id="2122982at2759"/>
<evidence type="ECO:0000259" key="4">
    <source>
        <dbReference type="PROSITE" id="PS50966"/>
    </source>
</evidence>
<keyword evidence="1" id="KW-0863">Zinc-finger</keyword>
<sequence length="324" mass="36546">MPPRKSKRISSLQAAPPKREHATRAAKRKRQDLEVEPVKEDSSAAPPPPKRGKPRGRGPTKAREQLASQESQEPTGTKTKETTEPEEPPRRKRFRATCPQAIAERWDRMRVQRMFCLGRQRDESALTEEFKVAGSTGNVYTVLLANVPRCNCPDSRKNGTCKHILFVMSKVLRVRDGLAYQAALLNSELLEIFAHAPASLEASIPGEKRKRKPLAEEECPICYEPFGKNEASVVYCMAQCGSNIHKECFRQWAASKSGSVVTCVICRTPWEDNSISAAEYGRVLQGAKVGNEGYLNVADEMGMTRRRDTSTYNRFYNWQSLQWQ</sequence>
<dbReference type="EMBL" id="KI966439">
    <property type="protein sequence ID" value="EWC44583.1"/>
    <property type="molecule type" value="Genomic_DNA"/>
</dbReference>
<feature type="compositionally biased region" description="Basic and acidic residues" evidence="2">
    <location>
        <begin position="31"/>
        <end position="42"/>
    </location>
</feature>
<dbReference type="InterPro" id="IPR001841">
    <property type="entry name" value="Znf_RING"/>
</dbReference>
<protein>
    <submittedName>
        <fullName evidence="5">Uncharacterized protein</fullName>
    </submittedName>
</protein>
<evidence type="ECO:0000313" key="6">
    <source>
        <dbReference type="Proteomes" id="UP000024837"/>
    </source>
</evidence>
<dbReference type="Pfam" id="PF13639">
    <property type="entry name" value="zf-RING_2"/>
    <property type="match status" value="1"/>
</dbReference>
<dbReference type="InterPro" id="IPR013083">
    <property type="entry name" value="Znf_RING/FYVE/PHD"/>
</dbReference>
<feature type="domain" description="SWIM-type" evidence="4">
    <location>
        <begin position="140"/>
        <end position="172"/>
    </location>
</feature>
<dbReference type="InterPro" id="IPR007527">
    <property type="entry name" value="Znf_SWIM"/>
</dbReference>
<dbReference type="SUPFAM" id="SSF57850">
    <property type="entry name" value="RING/U-box"/>
    <property type="match status" value="1"/>
</dbReference>
<dbReference type="Proteomes" id="UP000024837">
    <property type="component" value="Unassembled WGS sequence"/>
</dbReference>
<feature type="compositionally biased region" description="Basic and acidic residues" evidence="2">
    <location>
        <begin position="78"/>
        <end position="89"/>
    </location>
</feature>
<dbReference type="PROSITE" id="PS50966">
    <property type="entry name" value="ZF_SWIM"/>
    <property type="match status" value="1"/>
</dbReference>